<keyword evidence="7" id="KW-0791">Threonine biosynthesis</keyword>
<protein>
    <recommendedName>
        <fullName evidence="5 11">Threonine synthase</fullName>
        <ecNumber evidence="4 11">4.2.3.1</ecNumber>
    </recommendedName>
</protein>
<dbReference type="NCBIfam" id="TIGR00260">
    <property type="entry name" value="thrC"/>
    <property type="match status" value="1"/>
</dbReference>
<sequence>MRYISTRGDSPALDFEDVLLTGLAPDGGLYVPESLPQFNLEEIRSWRGLSYSELAFKVMYPFVEGAIPADDFRTMLDDTYGAFAHKAIAPLVQIDSNEWVLELFHGPTLAFKDFALQLLGRLLDYVLERRKQHVVIMGATSGDTGSAAIEGCRRCEHVDIFILHPYQRVSEVQRRQMTTVQGDNIYNIAVRGNFDDCQRMVKASFGDQSFLGGKTQLAAVNSINWARIMAQIVYYFHASLALGGPDRSMAFSVPTGNFGDIFAGYLARKMGLPISQLVIATNRNDILHRFMSGNKYEQQHLEATLSPSMDIMVSSNFERLLFDLHGRDGHAVKTLLEDAAKGPVSIDDFRWKQARSLFDSSAIDDKDTCDTIRDVFQQNAYLLDPHTAIGVRAARNCRRDASIPMITLGTAHPAKFPDAIAASGVSAKPELPAHMVDLFEREEKYTVLDNNIADVQGFIAKHWKNT</sequence>
<comment type="catalytic activity">
    <reaction evidence="10">
        <text>O-phospho-L-homoserine + H2O = L-threonine + phosphate</text>
        <dbReference type="Rhea" id="RHEA:10840"/>
        <dbReference type="ChEBI" id="CHEBI:15377"/>
        <dbReference type="ChEBI" id="CHEBI:43474"/>
        <dbReference type="ChEBI" id="CHEBI:57590"/>
        <dbReference type="ChEBI" id="CHEBI:57926"/>
        <dbReference type="EC" id="4.2.3.1"/>
    </reaction>
</comment>
<evidence type="ECO:0000259" key="13">
    <source>
        <dbReference type="Pfam" id="PF00291"/>
    </source>
</evidence>
<dbReference type="Pfam" id="PF00291">
    <property type="entry name" value="PALP"/>
    <property type="match status" value="1"/>
</dbReference>
<accession>A0A0H4HYT7</accession>
<proteinExistence type="inferred from homology"/>
<dbReference type="FunFam" id="3.90.1380.10:FF:000002">
    <property type="entry name" value="Threonine synthase"/>
    <property type="match status" value="1"/>
</dbReference>
<evidence type="ECO:0000256" key="8">
    <source>
        <dbReference type="ARBA" id="ARBA00022898"/>
    </source>
</evidence>
<evidence type="ECO:0000256" key="12">
    <source>
        <dbReference type="PIRSR" id="PIRSR604450-51"/>
    </source>
</evidence>
<dbReference type="PANTHER" id="PTHR42690:SF1">
    <property type="entry name" value="THREONINE SYNTHASE-LIKE 2"/>
    <property type="match status" value="1"/>
</dbReference>
<dbReference type="RefSeq" id="WP_048384544.1">
    <property type="nucleotide sequence ID" value="NZ_CP011494.1"/>
</dbReference>
<dbReference type="Pfam" id="PF24857">
    <property type="entry name" value="THR4_C"/>
    <property type="match status" value="1"/>
</dbReference>
<comment type="cofactor">
    <cofactor evidence="1 12">
        <name>pyridoxal 5'-phosphate</name>
        <dbReference type="ChEBI" id="CHEBI:597326"/>
    </cofactor>
</comment>
<feature type="domain" description="Threonine synthase N-terminal" evidence="14">
    <location>
        <begin position="2"/>
        <end position="80"/>
    </location>
</feature>
<keyword evidence="16" id="KW-1185">Reference proteome</keyword>
<dbReference type="GO" id="GO:0004795">
    <property type="term" value="F:threonine synthase activity"/>
    <property type="evidence" value="ECO:0007669"/>
    <property type="project" value="UniProtKB-UniRule"/>
</dbReference>
<reference evidence="15 16" key="1">
    <citation type="submission" date="2015-05" db="EMBL/GenBank/DDBJ databases">
        <title>Complete genome of Marinobacter psychrophilus strain 20041T isolated from sea-ice of the Canadian Basin.</title>
        <authorList>
            <person name="Song L."/>
            <person name="Ren L."/>
            <person name="Yu Y."/>
            <person name="Wang X."/>
        </authorList>
    </citation>
    <scope>NUCLEOTIDE SEQUENCE [LARGE SCALE GENOMIC DNA]</scope>
    <source>
        <strain evidence="15 16">20041</strain>
    </source>
</reference>
<keyword evidence="9 15" id="KW-0456">Lyase</keyword>
<organism evidence="15 16">
    <name type="scientific">Marinobacter psychrophilus</name>
    <dbReference type="NCBI Taxonomy" id="330734"/>
    <lineage>
        <taxon>Bacteria</taxon>
        <taxon>Pseudomonadati</taxon>
        <taxon>Pseudomonadota</taxon>
        <taxon>Gammaproteobacteria</taxon>
        <taxon>Pseudomonadales</taxon>
        <taxon>Marinobacteraceae</taxon>
        <taxon>Marinobacter</taxon>
    </lineage>
</organism>
<evidence type="ECO:0000313" key="15">
    <source>
        <dbReference type="EMBL" id="AKO51834.1"/>
    </source>
</evidence>
<dbReference type="KEGG" id="mpq:ABA45_04870"/>
<dbReference type="Pfam" id="PF14821">
    <property type="entry name" value="Thr_synth_N"/>
    <property type="match status" value="1"/>
</dbReference>
<evidence type="ECO:0000256" key="10">
    <source>
        <dbReference type="ARBA" id="ARBA00049144"/>
    </source>
</evidence>
<dbReference type="UniPathway" id="UPA00050">
    <property type="reaction ID" value="UER00065"/>
</dbReference>
<dbReference type="InterPro" id="IPR037158">
    <property type="entry name" value="Thr_synth_N_sf"/>
</dbReference>
<dbReference type="InterPro" id="IPR051166">
    <property type="entry name" value="Threonine_Synthase"/>
</dbReference>
<dbReference type="InterPro" id="IPR004450">
    <property type="entry name" value="Thr_synthase-like"/>
</dbReference>
<feature type="domain" description="Tryptophan synthase beta chain-like PALP" evidence="13">
    <location>
        <begin position="99"/>
        <end position="334"/>
    </location>
</feature>
<evidence type="ECO:0000256" key="6">
    <source>
        <dbReference type="ARBA" id="ARBA00022605"/>
    </source>
</evidence>
<evidence type="ECO:0000313" key="16">
    <source>
        <dbReference type="Proteomes" id="UP000036406"/>
    </source>
</evidence>
<dbReference type="Gene3D" id="3.40.50.1100">
    <property type="match status" value="2"/>
</dbReference>
<dbReference type="InterPro" id="IPR000634">
    <property type="entry name" value="Ser/Thr_deHydtase_PyrdxlP-BS"/>
</dbReference>
<evidence type="ECO:0000256" key="9">
    <source>
        <dbReference type="ARBA" id="ARBA00023239"/>
    </source>
</evidence>
<dbReference type="STRING" id="330734.ABA45_04870"/>
<dbReference type="GO" id="GO:0009088">
    <property type="term" value="P:threonine biosynthetic process"/>
    <property type="evidence" value="ECO:0007669"/>
    <property type="project" value="UniProtKB-UniRule"/>
</dbReference>
<dbReference type="Gene3D" id="3.90.1380.10">
    <property type="entry name" value="Threonine synthase, N-terminal domain"/>
    <property type="match status" value="1"/>
</dbReference>
<dbReference type="CDD" id="cd01560">
    <property type="entry name" value="Thr-synth_2"/>
    <property type="match status" value="1"/>
</dbReference>
<evidence type="ECO:0000256" key="4">
    <source>
        <dbReference type="ARBA" id="ARBA00013028"/>
    </source>
</evidence>
<evidence type="ECO:0000256" key="1">
    <source>
        <dbReference type="ARBA" id="ARBA00001933"/>
    </source>
</evidence>
<evidence type="ECO:0000256" key="3">
    <source>
        <dbReference type="ARBA" id="ARBA00005517"/>
    </source>
</evidence>
<evidence type="ECO:0000256" key="7">
    <source>
        <dbReference type="ARBA" id="ARBA00022697"/>
    </source>
</evidence>
<feature type="modified residue" description="N6-(pyridoxal phosphate)lysine" evidence="12">
    <location>
        <position position="112"/>
    </location>
</feature>
<dbReference type="EC" id="4.2.3.1" evidence="4 11"/>
<gene>
    <name evidence="15" type="ORF">ABA45_04870</name>
</gene>
<dbReference type="EMBL" id="CP011494">
    <property type="protein sequence ID" value="AKO51834.1"/>
    <property type="molecule type" value="Genomic_DNA"/>
</dbReference>
<evidence type="ECO:0000256" key="2">
    <source>
        <dbReference type="ARBA" id="ARBA00004979"/>
    </source>
</evidence>
<dbReference type="PATRIC" id="fig|330734.3.peg.1036"/>
<dbReference type="PANTHER" id="PTHR42690">
    <property type="entry name" value="THREONINE SYNTHASE FAMILY MEMBER"/>
    <property type="match status" value="1"/>
</dbReference>
<keyword evidence="8 12" id="KW-0663">Pyridoxal phosphate</keyword>
<keyword evidence="6" id="KW-0028">Amino-acid biosynthesis</keyword>
<dbReference type="PROSITE" id="PS00165">
    <property type="entry name" value="DEHYDRATASE_SER_THR"/>
    <property type="match status" value="1"/>
</dbReference>
<dbReference type="InterPro" id="IPR001926">
    <property type="entry name" value="TrpB-like_PALP"/>
</dbReference>
<comment type="similarity">
    <text evidence="3">Belongs to the threonine synthase family.</text>
</comment>
<evidence type="ECO:0000256" key="5">
    <source>
        <dbReference type="ARBA" id="ARBA00018679"/>
    </source>
</evidence>
<name>A0A0H4HYT7_9GAMM</name>
<comment type="pathway">
    <text evidence="2">Amino-acid biosynthesis; L-threonine biosynthesis; L-threonine from L-aspartate: step 5/5.</text>
</comment>
<dbReference type="Proteomes" id="UP000036406">
    <property type="component" value="Chromosome"/>
</dbReference>
<dbReference type="InterPro" id="IPR036052">
    <property type="entry name" value="TrpB-like_PALP_sf"/>
</dbReference>
<dbReference type="AlphaFoldDB" id="A0A0H4HYT7"/>
<dbReference type="SUPFAM" id="SSF53686">
    <property type="entry name" value="Tryptophan synthase beta subunit-like PLP-dependent enzymes"/>
    <property type="match status" value="1"/>
</dbReference>
<evidence type="ECO:0000256" key="11">
    <source>
        <dbReference type="NCBIfam" id="TIGR00260"/>
    </source>
</evidence>
<dbReference type="GO" id="GO:0030170">
    <property type="term" value="F:pyridoxal phosphate binding"/>
    <property type="evidence" value="ECO:0007669"/>
    <property type="project" value="InterPro"/>
</dbReference>
<evidence type="ECO:0000259" key="14">
    <source>
        <dbReference type="Pfam" id="PF14821"/>
    </source>
</evidence>
<dbReference type="InterPro" id="IPR029144">
    <property type="entry name" value="Thr_synth_N"/>
</dbReference>